<dbReference type="AlphaFoldDB" id="A0A0A0LQ47"/>
<name>A0A0A0LQ47_CUCSA</name>
<reference evidence="1 2" key="3">
    <citation type="journal article" date="2010" name="BMC Genomics">
        <title>Transcriptome sequencing and comparative analysis of cucumber flowers with different sex types.</title>
        <authorList>
            <person name="Guo S."/>
            <person name="Zheng Y."/>
            <person name="Joung J.G."/>
            <person name="Liu S."/>
            <person name="Zhang Z."/>
            <person name="Crasta O.R."/>
            <person name="Sobral B.W."/>
            <person name="Xu Y."/>
            <person name="Huang S."/>
            <person name="Fei Z."/>
        </authorList>
    </citation>
    <scope>NUCLEOTIDE SEQUENCE [LARGE SCALE GENOMIC DNA]</scope>
    <source>
        <strain evidence="2">cv. 9930</strain>
    </source>
</reference>
<sequence>MKLVIDSARHTPPQETDEFRALTTPAKSCNRLSPPPETKPKSLAMELPTSFFFNFFPIPSSLLFD</sequence>
<accession>A0A0A0LQ47</accession>
<keyword evidence="2" id="KW-1185">Reference proteome</keyword>
<dbReference type="EMBL" id="CM002923">
    <property type="protein sequence ID" value="KGN63149.1"/>
    <property type="molecule type" value="Genomic_DNA"/>
</dbReference>
<reference evidence="1 2" key="2">
    <citation type="journal article" date="2009" name="PLoS ONE">
        <title>An integrated genetic and cytogenetic map of the cucumber genome.</title>
        <authorList>
            <person name="Ren Y."/>
            <person name="Zhang Z."/>
            <person name="Liu J."/>
            <person name="Staub J.E."/>
            <person name="Han Y."/>
            <person name="Cheng Z."/>
            <person name="Li X."/>
            <person name="Lu J."/>
            <person name="Miao H."/>
            <person name="Kang H."/>
            <person name="Xie B."/>
            <person name="Gu X."/>
            <person name="Wang X."/>
            <person name="Du Y."/>
            <person name="Jin W."/>
            <person name="Huang S."/>
        </authorList>
    </citation>
    <scope>NUCLEOTIDE SEQUENCE [LARGE SCALE GENOMIC DNA]</scope>
    <source>
        <strain evidence="2">cv. 9930</strain>
    </source>
</reference>
<proteinExistence type="predicted"/>
<reference evidence="1 2" key="1">
    <citation type="journal article" date="2009" name="Nat. Genet.">
        <title>The genome of the cucumber, Cucumis sativus L.</title>
        <authorList>
            <person name="Huang S."/>
            <person name="Li R."/>
            <person name="Zhang Z."/>
            <person name="Li L."/>
            <person name="Gu X."/>
            <person name="Fan W."/>
            <person name="Lucas W.J."/>
            <person name="Wang X."/>
            <person name="Xie B."/>
            <person name="Ni P."/>
            <person name="Ren Y."/>
            <person name="Zhu H."/>
            <person name="Li J."/>
            <person name="Lin K."/>
            <person name="Jin W."/>
            <person name="Fei Z."/>
            <person name="Li G."/>
            <person name="Staub J."/>
            <person name="Kilian A."/>
            <person name="van der Vossen E.A."/>
            <person name="Wu Y."/>
            <person name="Guo J."/>
            <person name="He J."/>
            <person name="Jia Z."/>
            <person name="Ren Y."/>
            <person name="Tian G."/>
            <person name="Lu Y."/>
            <person name="Ruan J."/>
            <person name="Qian W."/>
            <person name="Wang M."/>
            <person name="Huang Q."/>
            <person name="Li B."/>
            <person name="Xuan Z."/>
            <person name="Cao J."/>
            <person name="Asan"/>
            <person name="Wu Z."/>
            <person name="Zhang J."/>
            <person name="Cai Q."/>
            <person name="Bai Y."/>
            <person name="Zhao B."/>
            <person name="Han Y."/>
            <person name="Li Y."/>
            <person name="Li X."/>
            <person name="Wang S."/>
            <person name="Shi Q."/>
            <person name="Liu S."/>
            <person name="Cho W.K."/>
            <person name="Kim J.Y."/>
            <person name="Xu Y."/>
            <person name="Heller-Uszynska K."/>
            <person name="Miao H."/>
            <person name="Cheng Z."/>
            <person name="Zhang S."/>
            <person name="Wu J."/>
            <person name="Yang Y."/>
            <person name="Kang H."/>
            <person name="Li M."/>
            <person name="Liang H."/>
            <person name="Ren X."/>
            <person name="Shi Z."/>
            <person name="Wen M."/>
            <person name="Jian M."/>
            <person name="Yang H."/>
            <person name="Zhang G."/>
            <person name="Yang Z."/>
            <person name="Chen R."/>
            <person name="Liu S."/>
            <person name="Li J."/>
            <person name="Ma L."/>
            <person name="Liu H."/>
            <person name="Zhou Y."/>
            <person name="Zhao J."/>
            <person name="Fang X."/>
            <person name="Li G."/>
            <person name="Fang L."/>
            <person name="Li Y."/>
            <person name="Liu D."/>
            <person name="Zheng H."/>
            <person name="Zhang Y."/>
            <person name="Qin N."/>
            <person name="Li Z."/>
            <person name="Yang G."/>
            <person name="Yang S."/>
            <person name="Bolund L."/>
            <person name="Kristiansen K."/>
            <person name="Zheng H."/>
            <person name="Li S."/>
            <person name="Zhang X."/>
            <person name="Yang H."/>
            <person name="Wang J."/>
            <person name="Sun R."/>
            <person name="Zhang B."/>
            <person name="Jiang S."/>
            <person name="Wang J."/>
            <person name="Du Y."/>
            <person name="Li S."/>
        </authorList>
    </citation>
    <scope>NUCLEOTIDE SEQUENCE [LARGE SCALE GENOMIC DNA]</scope>
    <source>
        <strain evidence="2">cv. 9930</strain>
    </source>
</reference>
<gene>
    <name evidence="1" type="ORF">Csa_2G405000</name>
</gene>
<evidence type="ECO:0000313" key="1">
    <source>
        <dbReference type="EMBL" id="KGN63149.1"/>
    </source>
</evidence>
<protein>
    <submittedName>
        <fullName evidence="1">Uncharacterized protein</fullName>
    </submittedName>
</protein>
<dbReference type="Proteomes" id="UP000029981">
    <property type="component" value="Chromosome 2"/>
</dbReference>
<dbReference type="Gramene" id="KGN63149">
    <property type="protein sequence ID" value="KGN63149"/>
    <property type="gene ID" value="Csa_2G405000"/>
</dbReference>
<evidence type="ECO:0000313" key="2">
    <source>
        <dbReference type="Proteomes" id="UP000029981"/>
    </source>
</evidence>
<organism evidence="1 2">
    <name type="scientific">Cucumis sativus</name>
    <name type="common">Cucumber</name>
    <dbReference type="NCBI Taxonomy" id="3659"/>
    <lineage>
        <taxon>Eukaryota</taxon>
        <taxon>Viridiplantae</taxon>
        <taxon>Streptophyta</taxon>
        <taxon>Embryophyta</taxon>
        <taxon>Tracheophyta</taxon>
        <taxon>Spermatophyta</taxon>
        <taxon>Magnoliopsida</taxon>
        <taxon>eudicotyledons</taxon>
        <taxon>Gunneridae</taxon>
        <taxon>Pentapetalae</taxon>
        <taxon>rosids</taxon>
        <taxon>fabids</taxon>
        <taxon>Cucurbitales</taxon>
        <taxon>Cucurbitaceae</taxon>
        <taxon>Benincaseae</taxon>
        <taxon>Cucumis</taxon>
    </lineage>
</organism>
<reference evidence="1 2" key="4">
    <citation type="journal article" date="2011" name="BMC Genomics">
        <title>RNA-Seq improves annotation of protein-coding genes in the cucumber genome.</title>
        <authorList>
            <person name="Li Z."/>
            <person name="Zhang Z."/>
            <person name="Yan P."/>
            <person name="Huang S."/>
            <person name="Fei Z."/>
            <person name="Lin K."/>
        </authorList>
    </citation>
    <scope>NUCLEOTIDE SEQUENCE [LARGE SCALE GENOMIC DNA]</scope>
    <source>
        <strain evidence="2">cv. 9930</strain>
    </source>
</reference>